<dbReference type="PROSITE" id="PS50071">
    <property type="entry name" value="HOMEOBOX_2"/>
    <property type="match status" value="1"/>
</dbReference>
<organism evidence="11">
    <name type="scientific">Aurelia sp. DG-2014</name>
    <dbReference type="NCBI Taxonomy" id="1507770"/>
    <lineage>
        <taxon>Eukaryota</taxon>
        <taxon>Metazoa</taxon>
        <taxon>Cnidaria</taxon>
        <taxon>Scyphozoa</taxon>
        <taxon>Semaeostomeae</taxon>
        <taxon>Ulmaridae</taxon>
        <taxon>Aurelia</taxon>
    </lineage>
</organism>
<dbReference type="GO" id="GO:0000978">
    <property type="term" value="F:RNA polymerase II cis-regulatory region sequence-specific DNA binding"/>
    <property type="evidence" value="ECO:0007669"/>
    <property type="project" value="TreeGrafter"/>
</dbReference>
<feature type="region of interest" description="Disordered" evidence="8">
    <location>
        <begin position="1"/>
        <end position="20"/>
    </location>
</feature>
<dbReference type="InterPro" id="IPR009057">
    <property type="entry name" value="Homeodomain-like_sf"/>
</dbReference>
<dbReference type="CDD" id="cd00086">
    <property type="entry name" value="homeodomain"/>
    <property type="match status" value="1"/>
</dbReference>
<keyword evidence="4 5" id="KW-0539">Nucleus</keyword>
<keyword evidence="7" id="KW-0804">Transcription</keyword>
<evidence type="ECO:0000256" key="2">
    <source>
        <dbReference type="ARBA" id="ARBA00023125"/>
    </source>
</evidence>
<protein>
    <recommendedName>
        <fullName evidence="7">POU domain protein</fullName>
    </recommendedName>
</protein>
<dbReference type="AlphaFoldDB" id="A0A068B034"/>
<dbReference type="PROSITE" id="PS00465">
    <property type="entry name" value="POU_2"/>
    <property type="match status" value="1"/>
</dbReference>
<dbReference type="FunFam" id="1.10.260.40:FF:000001">
    <property type="entry name" value="POU domain protein"/>
    <property type="match status" value="1"/>
</dbReference>
<dbReference type="InterPro" id="IPR013847">
    <property type="entry name" value="POU"/>
</dbReference>
<evidence type="ECO:0000259" key="10">
    <source>
        <dbReference type="PROSITE" id="PS51179"/>
    </source>
</evidence>
<dbReference type="InterPro" id="IPR017970">
    <property type="entry name" value="Homeobox_CS"/>
</dbReference>
<evidence type="ECO:0000256" key="5">
    <source>
        <dbReference type="PROSITE-ProRule" id="PRU00108"/>
    </source>
</evidence>
<dbReference type="InterPro" id="IPR000327">
    <property type="entry name" value="POU_dom"/>
</dbReference>
<feature type="domain" description="POU-specific" evidence="10">
    <location>
        <begin position="193"/>
        <end position="267"/>
    </location>
</feature>
<dbReference type="EMBL" id="KJ632397">
    <property type="protein sequence ID" value="AIC75315.1"/>
    <property type="molecule type" value="mRNA"/>
</dbReference>
<name>A0A068B034_9CNID</name>
<dbReference type="PROSITE" id="PS00027">
    <property type="entry name" value="HOMEOBOX_1"/>
    <property type="match status" value="1"/>
</dbReference>
<dbReference type="InterPro" id="IPR001356">
    <property type="entry name" value="HD"/>
</dbReference>
<evidence type="ECO:0000256" key="3">
    <source>
        <dbReference type="ARBA" id="ARBA00023155"/>
    </source>
</evidence>
<dbReference type="Pfam" id="PF00157">
    <property type="entry name" value="Pou"/>
    <property type="match status" value="1"/>
</dbReference>
<accession>A0A068B034</accession>
<dbReference type="SUPFAM" id="SSF46689">
    <property type="entry name" value="Homeodomain-like"/>
    <property type="match status" value="1"/>
</dbReference>
<dbReference type="SUPFAM" id="SSF47413">
    <property type="entry name" value="lambda repressor-like DNA-binding domains"/>
    <property type="match status" value="1"/>
</dbReference>
<keyword evidence="2 5" id="KW-0238">DNA-binding</keyword>
<dbReference type="SMART" id="SM00389">
    <property type="entry name" value="HOX"/>
    <property type="match status" value="1"/>
</dbReference>
<dbReference type="Gene3D" id="1.10.10.60">
    <property type="entry name" value="Homeodomain-like"/>
    <property type="match status" value="1"/>
</dbReference>
<evidence type="ECO:0000256" key="4">
    <source>
        <dbReference type="ARBA" id="ARBA00023242"/>
    </source>
</evidence>
<gene>
    <name evidence="11" type="primary">POU3</name>
</gene>
<dbReference type="PANTHER" id="PTHR11636">
    <property type="entry name" value="POU DOMAIN"/>
    <property type="match status" value="1"/>
</dbReference>
<dbReference type="SMART" id="SM00352">
    <property type="entry name" value="POU"/>
    <property type="match status" value="1"/>
</dbReference>
<dbReference type="Gene3D" id="1.10.260.40">
    <property type="entry name" value="lambda repressor-like DNA-binding domains"/>
    <property type="match status" value="1"/>
</dbReference>
<comment type="subcellular location">
    <subcellularLocation>
        <location evidence="1 5 6">Nucleus</location>
    </subcellularLocation>
</comment>
<evidence type="ECO:0000256" key="7">
    <source>
        <dbReference type="RuleBase" id="RU361194"/>
    </source>
</evidence>
<evidence type="ECO:0000256" key="1">
    <source>
        <dbReference type="ARBA" id="ARBA00004123"/>
    </source>
</evidence>
<evidence type="ECO:0000256" key="8">
    <source>
        <dbReference type="SAM" id="MobiDB-lite"/>
    </source>
</evidence>
<comment type="similarity">
    <text evidence="7">Belongs to the POU transcription factor family.</text>
</comment>
<dbReference type="InterPro" id="IPR050255">
    <property type="entry name" value="POU_domain_TF"/>
</dbReference>
<evidence type="ECO:0000259" key="9">
    <source>
        <dbReference type="PROSITE" id="PS50071"/>
    </source>
</evidence>
<dbReference type="GO" id="GO:0005634">
    <property type="term" value="C:nucleus"/>
    <property type="evidence" value="ECO:0007669"/>
    <property type="project" value="UniProtKB-SubCell"/>
</dbReference>
<feature type="domain" description="Homeobox" evidence="9">
    <location>
        <begin position="285"/>
        <end position="345"/>
    </location>
</feature>
<dbReference type="PROSITE" id="PS51179">
    <property type="entry name" value="POU_3"/>
    <property type="match status" value="1"/>
</dbReference>
<dbReference type="InterPro" id="IPR010982">
    <property type="entry name" value="Lambda_DNA-bd_dom_sf"/>
</dbReference>
<feature type="DNA-binding region" description="Homeobox" evidence="5">
    <location>
        <begin position="287"/>
        <end position="346"/>
    </location>
</feature>
<keyword evidence="3 5" id="KW-0371">Homeobox</keyword>
<evidence type="ECO:0000313" key="11">
    <source>
        <dbReference type="EMBL" id="AIC75315.1"/>
    </source>
</evidence>
<sequence>MATQTQNNLNNNNVVDQGKTADPVQTDHLHAGEFSEQERKALESIAQRHVFSVCGPQWMKSEHGTIVWAAQTSTSHQDVKPVLLNSGTINSVAAPLIQPRPIQQIWPSVSEHINPIRIHLSAPPGLTQPTLISINGDHLQQQTGMNTAMNTAVEQHDDKSDVSSSSNLNDSSITTVHPSDISLALPTLPNDDDTSPSSDDLEQFAKEFKQRRIKLGFTQADVGLALGTLYGNVFSQTTICRFEALQLSFKNMCKLKPLLAKWLEEADINTTGTTGPIFDKNITPGRKRKKRTSIEVSVKGVLESYFCKNPKPSAQEIGSLAEQLQLEKEVVRVWFCNRRQKEKRMTASVPMMEQMAIHATSAEAFQHQPQLIQSSQLQNNPLQTSQLHTIQQVVSRVSMPQLIQQHQLRQEHEHNQMQQHQINVTQVHLQTQNQIQQSQTQIQSPTDSQATTVVVAHSSQQQSVTVP</sequence>
<dbReference type="Pfam" id="PF00046">
    <property type="entry name" value="Homeodomain"/>
    <property type="match status" value="1"/>
</dbReference>
<dbReference type="PANTHER" id="PTHR11636:SF89">
    <property type="entry name" value="POU DOMAIN PROTEIN 2, ISOFORM B-RELATED"/>
    <property type="match status" value="1"/>
</dbReference>
<evidence type="ECO:0000256" key="6">
    <source>
        <dbReference type="RuleBase" id="RU000682"/>
    </source>
</evidence>
<dbReference type="GO" id="GO:0000981">
    <property type="term" value="F:DNA-binding transcription factor activity, RNA polymerase II-specific"/>
    <property type="evidence" value="ECO:0007669"/>
    <property type="project" value="InterPro"/>
</dbReference>
<proteinExistence type="evidence at transcript level"/>
<dbReference type="PROSITE" id="PS00035">
    <property type="entry name" value="POU_1"/>
    <property type="match status" value="1"/>
</dbReference>
<reference evidence="11" key="1">
    <citation type="journal article" date="2014" name="Mol. Biol. Evol.">
        <title>The early expansion and evolutionary dynamics of POU class genes.</title>
        <authorList>
            <person name="Gold D.A."/>
            <person name="Gates R.D."/>
            <person name="Jacobs D.K."/>
        </authorList>
    </citation>
    <scope>NUCLEOTIDE SEQUENCE</scope>
</reference>
<dbReference type="PRINTS" id="PR00028">
    <property type="entry name" value="POUDOMAIN"/>
</dbReference>